<evidence type="ECO:0000256" key="6">
    <source>
        <dbReference type="ARBA" id="ARBA00022679"/>
    </source>
</evidence>
<proteinExistence type="predicted"/>
<protein>
    <recommendedName>
        <fullName evidence="3">histidine kinase</fullName>
        <ecNumber evidence="3">2.7.13.3</ecNumber>
    </recommendedName>
</protein>
<keyword evidence="5" id="KW-0597">Phosphoprotein</keyword>
<dbReference type="PANTHER" id="PTHR45528:SF1">
    <property type="entry name" value="SENSOR HISTIDINE KINASE CPXA"/>
    <property type="match status" value="1"/>
</dbReference>
<keyword evidence="9 16" id="KW-0418">Kinase</keyword>
<gene>
    <name evidence="16" type="ORF">Q2362_07355</name>
</gene>
<feature type="transmembrane region" description="Helical" evidence="14">
    <location>
        <begin position="34"/>
        <end position="55"/>
    </location>
</feature>
<evidence type="ECO:0000256" key="1">
    <source>
        <dbReference type="ARBA" id="ARBA00000085"/>
    </source>
</evidence>
<keyword evidence="10" id="KW-0067">ATP-binding</keyword>
<name>A0ABT8T8L0_9BACT</name>
<evidence type="ECO:0000256" key="10">
    <source>
        <dbReference type="ARBA" id="ARBA00022840"/>
    </source>
</evidence>
<feature type="domain" description="Histidine kinase" evidence="15">
    <location>
        <begin position="91"/>
        <end position="275"/>
    </location>
</feature>
<keyword evidence="17" id="KW-1185">Reference proteome</keyword>
<evidence type="ECO:0000256" key="8">
    <source>
        <dbReference type="ARBA" id="ARBA00022741"/>
    </source>
</evidence>
<dbReference type="RefSeq" id="WP_302244681.1">
    <property type="nucleotide sequence ID" value="NZ_JAULJQ010000009.1"/>
</dbReference>
<dbReference type="CDD" id="cd00082">
    <property type="entry name" value="HisKA"/>
    <property type="match status" value="1"/>
</dbReference>
<keyword evidence="13 14" id="KW-0472">Membrane</keyword>
<evidence type="ECO:0000256" key="4">
    <source>
        <dbReference type="ARBA" id="ARBA00022475"/>
    </source>
</evidence>
<evidence type="ECO:0000313" key="17">
    <source>
        <dbReference type="Proteomes" id="UP001171111"/>
    </source>
</evidence>
<keyword evidence="11 14" id="KW-1133">Transmembrane helix</keyword>
<evidence type="ECO:0000256" key="12">
    <source>
        <dbReference type="ARBA" id="ARBA00023012"/>
    </source>
</evidence>
<dbReference type="SUPFAM" id="SSF47384">
    <property type="entry name" value="Homodimeric domain of signal transducing histidine kinase"/>
    <property type="match status" value="1"/>
</dbReference>
<keyword evidence="6" id="KW-0808">Transferase</keyword>
<sequence>MLAVGILALCLVFFAAILLRILGANDFVARSDEIVFYLLFISLVFSGALYFLLYIQSKKIAKIIYEKDKKLKKQASKIAQQNARQQSLIEGICHEIKNPVAIMRLSAQSLQASTFAQKIIYSCDKITKLLDTLNSAFIGDIEPKIEKIDLRELALRVKNELADERIEISGQKCVFCDRELMGLLLYNLISNALKYSSGRVIIRLSKSGIFVRDFGEGFSKSEKELIFKKFYKGQNHKNSGSLGFGLWACKQICKIHSFLLKANSTKHGSTFAVLC</sequence>
<dbReference type="SMART" id="SM00387">
    <property type="entry name" value="HATPase_c"/>
    <property type="match status" value="1"/>
</dbReference>
<keyword evidence="4" id="KW-1003">Cell membrane</keyword>
<comment type="subcellular location">
    <subcellularLocation>
        <location evidence="2">Cell membrane</location>
        <topology evidence="2">Multi-pass membrane protein</topology>
    </subcellularLocation>
</comment>
<dbReference type="EMBL" id="JAULJQ010000009">
    <property type="protein sequence ID" value="MDO2409908.1"/>
    <property type="molecule type" value="Genomic_DNA"/>
</dbReference>
<comment type="caution">
    <text evidence="16">The sequence shown here is derived from an EMBL/GenBank/DDBJ whole genome shotgun (WGS) entry which is preliminary data.</text>
</comment>
<keyword evidence="7 14" id="KW-0812">Transmembrane</keyword>
<dbReference type="Gene3D" id="3.30.565.10">
    <property type="entry name" value="Histidine kinase-like ATPase, C-terminal domain"/>
    <property type="match status" value="1"/>
</dbReference>
<dbReference type="Gene3D" id="1.10.287.130">
    <property type="match status" value="1"/>
</dbReference>
<dbReference type="SMART" id="SM00388">
    <property type="entry name" value="HisKA"/>
    <property type="match status" value="1"/>
</dbReference>
<reference evidence="16 17" key="1">
    <citation type="submission" date="2023-06" db="EMBL/GenBank/DDBJ databases">
        <title>Campylobacter magnum sp. nov., isolated from cecal contents of domestic pigs (Sus scrofa domesticus).</title>
        <authorList>
            <person name="Papic B."/>
            <person name="Gruntar I."/>
        </authorList>
    </citation>
    <scope>NUCLEOTIDE SEQUENCE [LARGE SCALE GENOMIC DNA]</scope>
    <source>
        <strain evidence="17">34484-21</strain>
    </source>
</reference>
<dbReference type="GO" id="GO:0016301">
    <property type="term" value="F:kinase activity"/>
    <property type="evidence" value="ECO:0007669"/>
    <property type="project" value="UniProtKB-KW"/>
</dbReference>
<comment type="catalytic activity">
    <reaction evidence="1">
        <text>ATP + protein L-histidine = ADP + protein N-phospho-L-histidine.</text>
        <dbReference type="EC" id="2.7.13.3"/>
    </reaction>
</comment>
<evidence type="ECO:0000256" key="7">
    <source>
        <dbReference type="ARBA" id="ARBA00022692"/>
    </source>
</evidence>
<evidence type="ECO:0000256" key="5">
    <source>
        <dbReference type="ARBA" id="ARBA00022553"/>
    </source>
</evidence>
<dbReference type="Pfam" id="PF02518">
    <property type="entry name" value="HATPase_c"/>
    <property type="match status" value="1"/>
</dbReference>
<dbReference type="PANTHER" id="PTHR45528">
    <property type="entry name" value="SENSOR HISTIDINE KINASE CPXA"/>
    <property type="match status" value="1"/>
</dbReference>
<dbReference type="InterPro" id="IPR036890">
    <property type="entry name" value="HATPase_C_sf"/>
</dbReference>
<dbReference type="PROSITE" id="PS50109">
    <property type="entry name" value="HIS_KIN"/>
    <property type="match status" value="1"/>
</dbReference>
<dbReference type="InterPro" id="IPR050398">
    <property type="entry name" value="HssS/ArlS-like"/>
</dbReference>
<evidence type="ECO:0000256" key="9">
    <source>
        <dbReference type="ARBA" id="ARBA00022777"/>
    </source>
</evidence>
<accession>A0ABT8T8L0</accession>
<keyword evidence="12" id="KW-0902">Two-component regulatory system</keyword>
<dbReference type="InterPro" id="IPR036097">
    <property type="entry name" value="HisK_dim/P_sf"/>
</dbReference>
<organism evidence="16 17">
    <name type="scientific">Campylobacter magnus</name>
    <dbReference type="NCBI Taxonomy" id="3026462"/>
    <lineage>
        <taxon>Bacteria</taxon>
        <taxon>Pseudomonadati</taxon>
        <taxon>Campylobacterota</taxon>
        <taxon>Epsilonproteobacteria</taxon>
        <taxon>Campylobacterales</taxon>
        <taxon>Campylobacteraceae</taxon>
        <taxon>Campylobacter</taxon>
    </lineage>
</organism>
<evidence type="ECO:0000256" key="2">
    <source>
        <dbReference type="ARBA" id="ARBA00004651"/>
    </source>
</evidence>
<evidence type="ECO:0000259" key="15">
    <source>
        <dbReference type="PROSITE" id="PS50109"/>
    </source>
</evidence>
<dbReference type="InterPro" id="IPR003594">
    <property type="entry name" value="HATPase_dom"/>
</dbReference>
<dbReference type="SUPFAM" id="SSF55874">
    <property type="entry name" value="ATPase domain of HSP90 chaperone/DNA topoisomerase II/histidine kinase"/>
    <property type="match status" value="1"/>
</dbReference>
<evidence type="ECO:0000256" key="14">
    <source>
        <dbReference type="SAM" id="Phobius"/>
    </source>
</evidence>
<dbReference type="InterPro" id="IPR003661">
    <property type="entry name" value="HisK_dim/P_dom"/>
</dbReference>
<dbReference type="EC" id="2.7.13.3" evidence="3"/>
<dbReference type="CDD" id="cd00075">
    <property type="entry name" value="HATPase"/>
    <property type="match status" value="1"/>
</dbReference>
<dbReference type="InterPro" id="IPR005467">
    <property type="entry name" value="His_kinase_dom"/>
</dbReference>
<evidence type="ECO:0000256" key="11">
    <source>
        <dbReference type="ARBA" id="ARBA00022989"/>
    </source>
</evidence>
<evidence type="ECO:0000256" key="3">
    <source>
        <dbReference type="ARBA" id="ARBA00012438"/>
    </source>
</evidence>
<evidence type="ECO:0000256" key="13">
    <source>
        <dbReference type="ARBA" id="ARBA00023136"/>
    </source>
</evidence>
<keyword evidence="8" id="KW-0547">Nucleotide-binding</keyword>
<evidence type="ECO:0000313" key="16">
    <source>
        <dbReference type="EMBL" id="MDO2409908.1"/>
    </source>
</evidence>
<dbReference type="Proteomes" id="UP001171111">
    <property type="component" value="Unassembled WGS sequence"/>
</dbReference>